<dbReference type="Pfam" id="PF25987">
    <property type="entry name" value="PRRT3"/>
    <property type="match status" value="1"/>
</dbReference>
<dbReference type="PANTHER" id="PTHR35578">
    <property type="entry name" value="PROLINE-RICH TRANSMEMBRANE PROTEIN 4-RELATED"/>
    <property type="match status" value="1"/>
</dbReference>
<organism evidence="10 11">
    <name type="scientific">Cherax quadricarinatus</name>
    <name type="common">Australian red claw crayfish</name>
    <dbReference type="NCBI Taxonomy" id="27406"/>
    <lineage>
        <taxon>Eukaryota</taxon>
        <taxon>Metazoa</taxon>
        <taxon>Ecdysozoa</taxon>
        <taxon>Arthropoda</taxon>
        <taxon>Crustacea</taxon>
        <taxon>Multicrustacea</taxon>
        <taxon>Malacostraca</taxon>
        <taxon>Eumalacostraca</taxon>
        <taxon>Eucarida</taxon>
        <taxon>Decapoda</taxon>
        <taxon>Pleocyemata</taxon>
        <taxon>Astacidea</taxon>
        <taxon>Parastacoidea</taxon>
        <taxon>Parastacidae</taxon>
        <taxon>Cherax</taxon>
    </lineage>
</organism>
<evidence type="ECO:0000256" key="7">
    <source>
        <dbReference type="SAM" id="MobiDB-lite"/>
    </source>
</evidence>
<keyword evidence="3" id="KW-0812">Transmembrane</keyword>
<dbReference type="InterPro" id="IPR059081">
    <property type="entry name" value="PRRT3-4"/>
</dbReference>
<dbReference type="AlphaFoldDB" id="A0AAW0WLB0"/>
<comment type="caution">
    <text evidence="10">The sequence shown here is derived from an EMBL/GenBank/DDBJ whole genome shotgun (WGS) entry which is preliminary data.</text>
</comment>
<dbReference type="EMBL" id="JARKIK010000057">
    <property type="protein sequence ID" value="KAK8732397.1"/>
    <property type="molecule type" value="Genomic_DNA"/>
</dbReference>
<evidence type="ECO:0000256" key="2">
    <source>
        <dbReference type="ARBA" id="ARBA00022553"/>
    </source>
</evidence>
<dbReference type="InterPro" id="IPR052836">
    <property type="entry name" value="PRRT_domain-containing"/>
</dbReference>
<feature type="compositionally biased region" description="Polar residues" evidence="7">
    <location>
        <begin position="143"/>
        <end position="156"/>
    </location>
</feature>
<feature type="region of interest" description="Disordered" evidence="7">
    <location>
        <begin position="103"/>
        <end position="156"/>
    </location>
</feature>
<evidence type="ECO:0000256" key="6">
    <source>
        <dbReference type="ARBA" id="ARBA00023136"/>
    </source>
</evidence>
<feature type="chain" id="PRO_5043687836" description="Proline-rich transmembrane protein 3/4 domain-containing protein" evidence="8">
    <location>
        <begin position="21"/>
        <end position="847"/>
    </location>
</feature>
<comment type="subcellular location">
    <subcellularLocation>
        <location evidence="1">Membrane</location>
        <topology evidence="1">Multi-pass membrane protein</topology>
    </subcellularLocation>
</comment>
<evidence type="ECO:0000256" key="1">
    <source>
        <dbReference type="ARBA" id="ARBA00004141"/>
    </source>
</evidence>
<evidence type="ECO:0000313" key="11">
    <source>
        <dbReference type="Proteomes" id="UP001445076"/>
    </source>
</evidence>
<reference evidence="10 11" key="1">
    <citation type="journal article" date="2024" name="BMC Genomics">
        <title>Genome assembly of redclaw crayfish (Cherax quadricarinatus) provides insights into its immune adaptation and hypoxia tolerance.</title>
        <authorList>
            <person name="Liu Z."/>
            <person name="Zheng J."/>
            <person name="Li H."/>
            <person name="Fang K."/>
            <person name="Wang S."/>
            <person name="He J."/>
            <person name="Zhou D."/>
            <person name="Weng S."/>
            <person name="Chi M."/>
            <person name="Gu Z."/>
            <person name="He J."/>
            <person name="Li F."/>
            <person name="Wang M."/>
        </authorList>
    </citation>
    <scope>NUCLEOTIDE SEQUENCE [LARGE SCALE GENOMIC DNA]</scope>
    <source>
        <strain evidence="10">ZL_2023a</strain>
    </source>
</reference>
<protein>
    <recommendedName>
        <fullName evidence="9">Proline-rich transmembrane protein 3/4 domain-containing protein</fullName>
    </recommendedName>
</protein>
<keyword evidence="2" id="KW-0597">Phosphoprotein</keyword>
<keyword evidence="4 8" id="KW-0732">Signal</keyword>
<accession>A0AAW0WLB0</accession>
<evidence type="ECO:0000256" key="3">
    <source>
        <dbReference type="ARBA" id="ARBA00022692"/>
    </source>
</evidence>
<feature type="compositionally biased region" description="Polar residues" evidence="7">
    <location>
        <begin position="792"/>
        <end position="802"/>
    </location>
</feature>
<feature type="compositionally biased region" description="Gly residues" evidence="7">
    <location>
        <begin position="131"/>
        <end position="140"/>
    </location>
</feature>
<proteinExistence type="predicted"/>
<keyword evidence="11" id="KW-1185">Reference proteome</keyword>
<evidence type="ECO:0000256" key="5">
    <source>
        <dbReference type="ARBA" id="ARBA00022989"/>
    </source>
</evidence>
<feature type="signal peptide" evidence="8">
    <location>
        <begin position="1"/>
        <end position="20"/>
    </location>
</feature>
<dbReference type="PANTHER" id="PTHR35578:SF6">
    <property type="entry name" value="PROLINE-RICH TRANSMEMBRANE PROTEIN 4"/>
    <property type="match status" value="1"/>
</dbReference>
<evidence type="ECO:0000259" key="9">
    <source>
        <dbReference type="Pfam" id="PF25987"/>
    </source>
</evidence>
<keyword evidence="5" id="KW-1133">Transmembrane helix</keyword>
<evidence type="ECO:0000313" key="10">
    <source>
        <dbReference type="EMBL" id="KAK8732397.1"/>
    </source>
</evidence>
<evidence type="ECO:0000256" key="8">
    <source>
        <dbReference type="SAM" id="SignalP"/>
    </source>
</evidence>
<name>A0AAW0WLB0_CHEQU</name>
<feature type="region of interest" description="Disordered" evidence="7">
    <location>
        <begin position="739"/>
        <end position="847"/>
    </location>
</feature>
<evidence type="ECO:0000256" key="4">
    <source>
        <dbReference type="ARBA" id="ARBA00022729"/>
    </source>
</evidence>
<feature type="domain" description="Proline-rich transmembrane protein 3/4" evidence="9">
    <location>
        <begin position="176"/>
        <end position="433"/>
    </location>
</feature>
<gene>
    <name evidence="10" type="ORF">OTU49_007072</name>
</gene>
<sequence length="847" mass="90685">MVMLVVHAALLLLSLGSCLASDGTRSQLRLLTKSAAEGEVLPRPGASTREREIAAIFRGVAYGAPTTHAPTTTTPLLTSLPLNAHQGLKNLVQTSWVVPANEERNESQGIGQPTEYGLSRATKGTYQGDVPLGGGEGMGSHGASQNSASGSLVTSGTVNPSQDGFIRNDTVSASGVSVAWWTHMYVSVAVCTLMSVASLCLMARAVGATRLLPRPHYFTLHLLVFLAASSRGLHLLHEAHTLNQLLPGAVLVALEDSCWPLLTAALAVLVVEVVGEWHHPRRPYLALTVALITATHLLSLPLTHFTGGMLAPQELPIIVSSRVAAVTWGVLLGVGGVWAVWPASRGHLGQLTDVMGQESCLSVIPPAHVVLAGAVTQVLLAGLNLYVLVAPTPPADEVWAWWWWHLSLTRGLEVLMGASLLTAAALTISQPLCCSLRCFCCQKRTVEMVHPSSIKMIHPLGVYTLQQATPKNEHAQTIAALSFSNYQKVKRDHKSLDYVTSDFQLVWSHARPLAASQTAGNLNGEDDYLQLRLEKNHDLPRAHILPHTPRNAMKPSPSNEVFTCSLPSYKLYAATHESCYQLDDQTKTSLEGGASNNEPCSAGVSSFKPCSAGTSNFKQCSTGVSSFKQCSTSVSGFKQCSAGVSSTNDATKLYSSPQIPLRASRSWDELSTSHIYEEPQRTLCGSVDEGLSDLSDMNGLSDLSTDYQSDLLYSDTGSPALLRPPHASKKCYPTLFSVSTSTLPPPSPLTRIHQSTTTTSTPHDTSPQEPSTRRSTRLKEMQPLVATGGPGPTQSTSNQPASTHGKATKTPTSLHQPTHRPQPTRPPSSPAHSVTTRRPCHTSEKIP</sequence>
<dbReference type="Proteomes" id="UP001445076">
    <property type="component" value="Unassembled WGS sequence"/>
</dbReference>
<feature type="compositionally biased region" description="Low complexity" evidence="7">
    <location>
        <begin position="749"/>
        <end position="768"/>
    </location>
</feature>
<keyword evidence="6" id="KW-0472">Membrane</keyword>